<evidence type="ECO:0000313" key="2">
    <source>
        <dbReference type="Proteomes" id="UP001235513"/>
    </source>
</evidence>
<dbReference type="PROSITE" id="PS51257">
    <property type="entry name" value="PROKAR_LIPOPROTEIN"/>
    <property type="match status" value="1"/>
</dbReference>
<evidence type="ECO:0000313" key="1">
    <source>
        <dbReference type="EMBL" id="MDP9961005.1"/>
    </source>
</evidence>
<dbReference type="RefSeq" id="WP_306844707.1">
    <property type="nucleotide sequence ID" value="NZ_JAUSRL010000004.1"/>
</dbReference>
<reference evidence="1 2" key="1">
    <citation type="submission" date="2023-07" db="EMBL/GenBank/DDBJ databases">
        <title>Sorghum-associated microbial communities from plants grown in Nebraska, USA.</title>
        <authorList>
            <person name="Schachtman D."/>
        </authorList>
    </citation>
    <scope>NUCLEOTIDE SEQUENCE [LARGE SCALE GENOMIC DNA]</scope>
    <source>
        <strain evidence="1 2">CC351</strain>
    </source>
</reference>
<gene>
    <name evidence="1" type="ORF">J2T04_002893</name>
</gene>
<protein>
    <recommendedName>
        <fullName evidence="3">EF-hand domain-containing protein</fullName>
    </recommendedName>
</protein>
<accession>A0ABT9SRD4</accession>
<keyword evidence="2" id="KW-1185">Reference proteome</keyword>
<comment type="caution">
    <text evidence="1">The sequence shown here is derived from an EMBL/GenBank/DDBJ whole genome shotgun (WGS) entry which is preliminary data.</text>
</comment>
<organism evidence="1 2">
    <name type="scientific">Chryseobacterium lathyri</name>
    <dbReference type="NCBI Taxonomy" id="395933"/>
    <lineage>
        <taxon>Bacteria</taxon>
        <taxon>Pseudomonadati</taxon>
        <taxon>Bacteroidota</taxon>
        <taxon>Flavobacteriia</taxon>
        <taxon>Flavobacteriales</taxon>
        <taxon>Weeksellaceae</taxon>
        <taxon>Chryseobacterium group</taxon>
        <taxon>Chryseobacterium</taxon>
    </lineage>
</organism>
<sequence>MKNLIIVSLFLMAACKEEKKKEAVIRQESLPKEIVPAENKPNESEEAKEWLEKSIKNYFKEDLRSLDKEMQKITTKEYYEYKTDAMNVDMDVDGSLTLKEFQDKWKGKFDTDKAGINSGFLISGQDWINIEVRNCDLKSSSENSYVFHAVLADDGFKAKYSRQIKVIKSKDRFLIADVIEEE</sequence>
<dbReference type="EMBL" id="JAUSRL010000004">
    <property type="protein sequence ID" value="MDP9961005.1"/>
    <property type="molecule type" value="Genomic_DNA"/>
</dbReference>
<dbReference type="Proteomes" id="UP001235513">
    <property type="component" value="Unassembled WGS sequence"/>
</dbReference>
<proteinExistence type="predicted"/>
<evidence type="ECO:0008006" key="3">
    <source>
        <dbReference type="Google" id="ProtNLM"/>
    </source>
</evidence>
<name>A0ABT9SRD4_9FLAO</name>